<reference evidence="1" key="1">
    <citation type="submission" date="2019-11" db="EMBL/GenBank/DDBJ databases">
        <title>Nori genome reveals adaptations in red seaweeds to the harsh intertidal environment.</title>
        <authorList>
            <person name="Wang D."/>
            <person name="Mao Y."/>
        </authorList>
    </citation>
    <scope>NUCLEOTIDE SEQUENCE</scope>
    <source>
        <tissue evidence="1">Gametophyte</tissue>
    </source>
</reference>
<proteinExistence type="predicted"/>
<dbReference type="Proteomes" id="UP000798662">
    <property type="component" value="Chromosome 2"/>
</dbReference>
<dbReference type="EMBL" id="CM020619">
    <property type="protein sequence ID" value="KAK1862820.1"/>
    <property type="molecule type" value="Genomic_DNA"/>
</dbReference>
<organism evidence="1 2">
    <name type="scientific">Pyropia yezoensis</name>
    <name type="common">Susabi-nori</name>
    <name type="synonym">Porphyra yezoensis</name>
    <dbReference type="NCBI Taxonomy" id="2788"/>
    <lineage>
        <taxon>Eukaryota</taxon>
        <taxon>Rhodophyta</taxon>
        <taxon>Bangiophyceae</taxon>
        <taxon>Bangiales</taxon>
        <taxon>Bangiaceae</taxon>
        <taxon>Pyropia</taxon>
    </lineage>
</organism>
<evidence type="ECO:0000313" key="2">
    <source>
        <dbReference type="Proteomes" id="UP000798662"/>
    </source>
</evidence>
<comment type="caution">
    <text evidence="1">The sequence shown here is derived from an EMBL/GenBank/DDBJ whole genome shotgun (WGS) entry which is preliminary data.</text>
</comment>
<gene>
    <name evidence="1" type="ORF">I4F81_005387</name>
</gene>
<evidence type="ECO:0000313" key="1">
    <source>
        <dbReference type="EMBL" id="KAK1862820.1"/>
    </source>
</evidence>
<protein>
    <submittedName>
        <fullName evidence="1">Uncharacterized protein</fullName>
    </submittedName>
</protein>
<keyword evidence="2" id="KW-1185">Reference proteome</keyword>
<sequence>MPAGGRRARRLPREACTVRCAFKHSSSTARQPLSRSGSRFIFPFAPPYPPDCPEHQQPSRAMPLPPSPPPGEHLSRPSPLPFVLPWPTEGPAANRAHSLGSPPLPPGDIRHRLQQQKTGMPRVKLEGAVPGAAAPRMGAGTAIKPNERRCRHDDVGARASTVSRDGRGGRSNVGGSGGGGVRGGSSSAPPVDRTASLLAGLKQQSRTPQPDEALHDVKPGRLHLSLASMLDGGRADKAWGRQPGATAEPTSTHGWSTRAPSVKGSMSGSGKPPSSDSMASVTRHGDGLSSSGRGGLRGGSAGGAGGGQDDRLLVSRHGRDDGRGDCRDTGAGNSRCGKAAFDFVSLGRGDPLPPANRDRSGRGVVPRGGLSGGGIGRADMRDSTCQGRDDGGRDARRGAGDDKGAGKCRRGDYDELARGRGDSPPPTDGDLRRLLDLPMPSFRDGPSPRLGDRLGPRVSRDTGDGNGRGGKAAFDFVSLGRGDPLSPSNGDRSGRGAVRRGGLGGGSIGRADLRESIYRGHDDGRDASRGVGANHNLRGDPDVLSRGRAGARPLSDVDVRPAREPHVPRFRHEPDPRFSDRAAPRDGPHPLPRDGPPSPPRDGGRRCPPDGDGRSSAQPDRRDRREGPQQSATPQDDYHRGSRHVDAAGRDGGTVGGGERRRTSTGDARGAASLAGDRATPAGGGGSGGYPLSRRGRSAEPGEGPQQSATQKDDHHRGSRPGDAAGRDGGTVGGGERRRTSTGDARGAASLAGDRATPAGGGGSGGYPLSRRGRSAEPGEGPQQSATQEDDHHRGSRHGDAAGRDGGTVCGGERRRASTGDARGAASLAGDRARLAGGGGSGGYPLGRRGRSAEPAADEAPPPVRRRLGADGRERYDPRAGGRWDPRDGSRSREPRDTPFNTGRGSPSAGGDGPARPRPGPTAPTAGPTPAQPNPPGGNRAPFRGTPPVGIPRGGHLSMAGTLPVGPPPVNIPSGGHLPMAGAPPVRTPPVGTPHGGHLFTVPPPPVGTPHGGPLPMMGTHPIGPFPYGPLPAAGGASATARSLAAAEAALAATEATLTTEETAIRAGRRTFVATAAAHVRRRKLNDAAAAALATEEAALVQRRIAHMRSGRPQSGESAAIKAEEARLAATRRAVVAEAAALTRGEAEVREGRRRLTTRNTLVTKRRRIADADRTALDAQRAELRAAEERTRVERKGGGLGGRAKMDGKGWGLL</sequence>
<name>A0ACC3BYJ3_PYRYE</name>
<accession>A0ACC3BYJ3</accession>